<comment type="caution">
    <text evidence="9">The sequence shown here is derived from an EMBL/GenBank/DDBJ whole genome shotgun (WGS) entry which is preliminary data.</text>
</comment>
<keyword evidence="7" id="KW-0998">Cell outer membrane</keyword>
<evidence type="ECO:0000256" key="4">
    <source>
        <dbReference type="ARBA" id="ARBA00022692"/>
    </source>
</evidence>
<dbReference type="PANTHER" id="PTHR35093:SF3">
    <property type="entry name" value="LONG-CHAIN FATTY ACID TRANSPORT PROTEIN"/>
    <property type="match status" value="1"/>
</dbReference>
<dbReference type="GeneID" id="300180090"/>
<dbReference type="GO" id="GO:0009279">
    <property type="term" value="C:cell outer membrane"/>
    <property type="evidence" value="ECO:0007669"/>
    <property type="project" value="UniProtKB-SubCell"/>
</dbReference>
<evidence type="ECO:0000313" key="10">
    <source>
        <dbReference type="Proteomes" id="UP000057389"/>
    </source>
</evidence>
<dbReference type="Pfam" id="PF03349">
    <property type="entry name" value="Toluene_X"/>
    <property type="match status" value="1"/>
</dbReference>
<evidence type="ECO:0000256" key="6">
    <source>
        <dbReference type="ARBA" id="ARBA00023136"/>
    </source>
</evidence>
<dbReference type="EMBL" id="LMXU01000001">
    <property type="protein sequence ID" value="KWU02670.1"/>
    <property type="molecule type" value="Genomic_DNA"/>
</dbReference>
<dbReference type="GO" id="GO:0015483">
    <property type="term" value="F:long-chain fatty acid transporting porin activity"/>
    <property type="evidence" value="ECO:0007669"/>
    <property type="project" value="TreeGrafter"/>
</dbReference>
<accession>A0A109DC84</accession>
<evidence type="ECO:0000256" key="8">
    <source>
        <dbReference type="SAM" id="SignalP"/>
    </source>
</evidence>
<keyword evidence="6" id="KW-0472">Membrane</keyword>
<dbReference type="SUPFAM" id="SSF56935">
    <property type="entry name" value="Porins"/>
    <property type="match status" value="1"/>
</dbReference>
<evidence type="ECO:0000313" key="9">
    <source>
        <dbReference type="EMBL" id="KWU02670.1"/>
    </source>
</evidence>
<evidence type="ECO:0000256" key="5">
    <source>
        <dbReference type="ARBA" id="ARBA00022729"/>
    </source>
</evidence>
<dbReference type="PROSITE" id="PS51257">
    <property type="entry name" value="PROKAR_LIPOPROTEIN"/>
    <property type="match status" value="1"/>
</dbReference>
<comment type="similarity">
    <text evidence="2">Belongs to the OmpP1/FadL family.</text>
</comment>
<feature type="chain" id="PRO_5007133991" evidence="8">
    <location>
        <begin position="22"/>
        <end position="419"/>
    </location>
</feature>
<dbReference type="PANTHER" id="PTHR35093">
    <property type="entry name" value="OUTER MEMBRANE PROTEIN NMB0088-RELATED"/>
    <property type="match status" value="1"/>
</dbReference>
<reference evidence="9 10" key="1">
    <citation type="submission" date="2015-11" db="EMBL/GenBank/DDBJ databases">
        <title>Draft WGS of Vibrio toranzoniae.</title>
        <authorList>
            <person name="Lasa A."/>
            <person name="Romalde J.L."/>
        </authorList>
    </citation>
    <scope>NUCLEOTIDE SEQUENCE [LARGE SCALE GENOMIC DNA]</scope>
    <source>
        <strain evidence="9 10">Vb 10.8</strain>
    </source>
</reference>
<comment type="subcellular location">
    <subcellularLocation>
        <location evidence="1">Cell outer membrane</location>
        <topology evidence="1">Multi-pass membrane protein</topology>
    </subcellularLocation>
</comment>
<keyword evidence="4" id="KW-0812">Transmembrane</keyword>
<dbReference type="AlphaFoldDB" id="A0A109DC84"/>
<keyword evidence="10" id="KW-1185">Reference proteome</keyword>
<gene>
    <name evidence="9" type="ORF">APQ14_18320</name>
</gene>
<proteinExistence type="inferred from homology"/>
<dbReference type="Proteomes" id="UP000057389">
    <property type="component" value="Unassembled WGS sequence"/>
</dbReference>
<evidence type="ECO:0000256" key="7">
    <source>
        <dbReference type="ARBA" id="ARBA00023237"/>
    </source>
</evidence>
<evidence type="ECO:0000256" key="1">
    <source>
        <dbReference type="ARBA" id="ARBA00004571"/>
    </source>
</evidence>
<feature type="signal peptide" evidence="8">
    <location>
        <begin position="1"/>
        <end position="21"/>
    </location>
</feature>
<organism evidence="9 10">
    <name type="scientific">Vibrio toranzoniae</name>
    <dbReference type="NCBI Taxonomy" id="1194427"/>
    <lineage>
        <taxon>Bacteria</taxon>
        <taxon>Pseudomonadati</taxon>
        <taxon>Pseudomonadota</taxon>
        <taxon>Gammaproteobacteria</taxon>
        <taxon>Vibrionales</taxon>
        <taxon>Vibrionaceae</taxon>
        <taxon>Vibrio</taxon>
    </lineage>
</organism>
<sequence>MKTIQRSLVSLSVLFACNSLAAGFQVAEHSASGLGRAFSGEGAVADNASVLARNPAAMTLFDTAQFSGAVSIVDPEVNITQNNVPGSGGQSQVSKDVAPLQVVPAAYYISPINEKWAWGIGMFSNYGVATDYPDDIYAGDLAGDTSLISVNVNPNVAYRINDQFSVGAGANLVYAEAELNRHQGSISNITGDPASTKLISMTGETFAFGWNVGALYELNENNRFSIAYRSEVDLDFDDGDFSDYTGRIVQGSATTTTGRLKITLPSIIEISAFHQLTDQWAIHYGWQQTGWSSFKELKATSSDCANGECFKKTEDYDDNNRYSLGATYQLNQAWTLRAGLAYDEQAGEATLSIPDSDRFWYSAGLTYQYSPNLSIDAGFALVQSKEGDFTETNELGQELEFSGDAVAYLSAIQMNYTFN</sequence>
<dbReference type="Gene3D" id="2.40.160.60">
    <property type="entry name" value="Outer membrane protein transport protein (OMPP1/FadL/TodX)"/>
    <property type="match status" value="1"/>
</dbReference>
<evidence type="ECO:0000256" key="3">
    <source>
        <dbReference type="ARBA" id="ARBA00022452"/>
    </source>
</evidence>
<dbReference type="InterPro" id="IPR005017">
    <property type="entry name" value="OMPP1/FadL/TodX"/>
</dbReference>
<dbReference type="OrthoDB" id="19849at2"/>
<keyword evidence="3" id="KW-1134">Transmembrane beta strand</keyword>
<dbReference type="RefSeq" id="WP_060466782.1">
    <property type="nucleotide sequence ID" value="NZ_AP025515.1"/>
</dbReference>
<name>A0A109DC84_9VIBR</name>
<evidence type="ECO:0000256" key="2">
    <source>
        <dbReference type="ARBA" id="ARBA00008163"/>
    </source>
</evidence>
<keyword evidence="5 8" id="KW-0732">Signal</keyword>
<protein>
    <submittedName>
        <fullName evidence="9">Long-chain fatty acid outer membrane transporter</fullName>
    </submittedName>
</protein>